<protein>
    <submittedName>
        <fullName evidence="1">Uncharacterized protein</fullName>
    </submittedName>
</protein>
<sequence length="182" mass="19894">MRDLSPDFADAIQTSAITPALLVHLDILGDPLFAWTGLGPVVWNGHTWLGLGCLAGVEPIEEYSDIRAGSLKLSLTEIPNQLLSELAGIVYKRRLAEVYLALFLGDTRTLIGVELLMRGKMDTLQLSRAPEGSTLRMTVGNELARLRDSEGSLYTDAHQQGLYPGDTSLRFVASLQDITIKL</sequence>
<proteinExistence type="predicted"/>
<keyword evidence="2" id="KW-1185">Reference proteome</keyword>
<evidence type="ECO:0000313" key="2">
    <source>
        <dbReference type="Proteomes" id="UP001371305"/>
    </source>
</evidence>
<gene>
    <name evidence="1" type="ORF">WKV53_19915</name>
</gene>
<organism evidence="1 2">
    <name type="scientific">Luteolibacter soli</name>
    <dbReference type="NCBI Taxonomy" id="3135280"/>
    <lineage>
        <taxon>Bacteria</taxon>
        <taxon>Pseudomonadati</taxon>
        <taxon>Verrucomicrobiota</taxon>
        <taxon>Verrucomicrobiia</taxon>
        <taxon>Verrucomicrobiales</taxon>
        <taxon>Verrucomicrobiaceae</taxon>
        <taxon>Luteolibacter</taxon>
    </lineage>
</organism>
<name>A0ABU9AZG4_9BACT</name>
<comment type="caution">
    <text evidence="1">The sequence shown here is derived from an EMBL/GenBank/DDBJ whole genome shotgun (WGS) entry which is preliminary data.</text>
</comment>
<dbReference type="EMBL" id="JBBUKT010000008">
    <property type="protein sequence ID" value="MEK7952790.1"/>
    <property type="molecule type" value="Genomic_DNA"/>
</dbReference>
<dbReference type="RefSeq" id="WP_341406547.1">
    <property type="nucleotide sequence ID" value="NZ_JBBUKT010000008.1"/>
</dbReference>
<accession>A0ABU9AZG4</accession>
<reference evidence="1 2" key="1">
    <citation type="submission" date="2024-04" db="EMBL/GenBank/DDBJ databases">
        <title>Luteolibacter sp. isolated from soil.</title>
        <authorList>
            <person name="An J."/>
        </authorList>
    </citation>
    <scope>NUCLEOTIDE SEQUENCE [LARGE SCALE GENOMIC DNA]</scope>
    <source>
        <strain evidence="1 2">Y139</strain>
    </source>
</reference>
<dbReference type="Proteomes" id="UP001371305">
    <property type="component" value="Unassembled WGS sequence"/>
</dbReference>
<evidence type="ECO:0000313" key="1">
    <source>
        <dbReference type="EMBL" id="MEK7952790.1"/>
    </source>
</evidence>